<protein>
    <submittedName>
        <fullName evidence="10">Olfactory receptor 7C2</fullName>
    </submittedName>
</protein>
<name>A0AA41SUH7_SCICA</name>
<feature type="transmembrane region" description="Helical" evidence="8">
    <location>
        <begin position="59"/>
        <end position="78"/>
    </location>
</feature>
<dbReference type="SUPFAM" id="SSF81321">
    <property type="entry name" value="Family A G protein-coupled receptor-like"/>
    <property type="match status" value="1"/>
</dbReference>
<evidence type="ECO:0000256" key="7">
    <source>
        <dbReference type="ARBA" id="ARBA00023224"/>
    </source>
</evidence>
<evidence type="ECO:0000256" key="1">
    <source>
        <dbReference type="ARBA" id="ARBA00004141"/>
    </source>
</evidence>
<accession>A0AA41SUH7</accession>
<dbReference type="InterPro" id="IPR017452">
    <property type="entry name" value="GPCR_Rhodpsn_7TM"/>
</dbReference>
<keyword evidence="2 8" id="KW-0812">Transmembrane</keyword>
<evidence type="ECO:0000256" key="3">
    <source>
        <dbReference type="ARBA" id="ARBA00022989"/>
    </source>
</evidence>
<dbReference type="InterPro" id="IPR000725">
    <property type="entry name" value="Olfact_rcpt"/>
</dbReference>
<dbReference type="EMBL" id="JAATJV010201076">
    <property type="protein sequence ID" value="MBZ3873195.1"/>
    <property type="molecule type" value="Genomic_DNA"/>
</dbReference>
<proteinExistence type="predicted"/>
<organism evidence="10 11">
    <name type="scientific">Sciurus carolinensis</name>
    <name type="common">Eastern gray squirrel</name>
    <dbReference type="NCBI Taxonomy" id="30640"/>
    <lineage>
        <taxon>Eukaryota</taxon>
        <taxon>Metazoa</taxon>
        <taxon>Chordata</taxon>
        <taxon>Craniata</taxon>
        <taxon>Vertebrata</taxon>
        <taxon>Euteleostomi</taxon>
        <taxon>Mammalia</taxon>
        <taxon>Eutheria</taxon>
        <taxon>Euarchontoglires</taxon>
        <taxon>Glires</taxon>
        <taxon>Rodentia</taxon>
        <taxon>Sciuromorpha</taxon>
        <taxon>Sciuridae</taxon>
        <taxon>Sciurinae</taxon>
        <taxon>Sciurini</taxon>
        <taxon>Sciurus</taxon>
    </lineage>
</organism>
<evidence type="ECO:0000256" key="5">
    <source>
        <dbReference type="ARBA" id="ARBA00023136"/>
    </source>
</evidence>
<dbReference type="InterPro" id="IPR000276">
    <property type="entry name" value="GPCR_Rhodpsn"/>
</dbReference>
<reference evidence="10" key="1">
    <citation type="submission" date="2020-03" db="EMBL/GenBank/DDBJ databases">
        <title>Studies in the Genomics of Life Span.</title>
        <authorList>
            <person name="Glass D."/>
        </authorList>
    </citation>
    <scope>NUCLEOTIDE SEQUENCE</scope>
    <source>
        <strain evidence="10">SUZIE</strain>
        <tissue evidence="10">Muscle</tissue>
    </source>
</reference>
<evidence type="ECO:0000259" key="9">
    <source>
        <dbReference type="PROSITE" id="PS50262"/>
    </source>
</evidence>
<dbReference type="PANTHER" id="PTHR48001">
    <property type="entry name" value="OLFACTORY RECEPTOR"/>
    <property type="match status" value="1"/>
</dbReference>
<dbReference type="PROSITE" id="PS50262">
    <property type="entry name" value="G_PROTEIN_RECEP_F1_2"/>
    <property type="match status" value="1"/>
</dbReference>
<dbReference type="AlphaFoldDB" id="A0AA41SUH7"/>
<evidence type="ECO:0000256" key="6">
    <source>
        <dbReference type="ARBA" id="ARBA00023170"/>
    </source>
</evidence>
<dbReference type="PRINTS" id="PR00237">
    <property type="entry name" value="GPCRRHODOPSN"/>
</dbReference>
<dbReference type="GO" id="GO:0016020">
    <property type="term" value="C:membrane"/>
    <property type="evidence" value="ECO:0007669"/>
    <property type="project" value="UniProtKB-SubCell"/>
</dbReference>
<keyword evidence="6 10" id="KW-0675">Receptor</keyword>
<dbReference type="GO" id="GO:0004930">
    <property type="term" value="F:G protein-coupled receptor activity"/>
    <property type="evidence" value="ECO:0007669"/>
    <property type="project" value="UniProtKB-KW"/>
</dbReference>
<evidence type="ECO:0000256" key="2">
    <source>
        <dbReference type="ARBA" id="ARBA00022692"/>
    </source>
</evidence>
<keyword evidence="7" id="KW-0807">Transducer</keyword>
<evidence type="ECO:0000313" key="11">
    <source>
        <dbReference type="Proteomes" id="UP001166674"/>
    </source>
</evidence>
<dbReference type="Gene3D" id="1.20.1070.10">
    <property type="entry name" value="Rhodopsin 7-helix transmembrane proteins"/>
    <property type="match status" value="1"/>
</dbReference>
<dbReference type="GO" id="GO:0004984">
    <property type="term" value="F:olfactory receptor activity"/>
    <property type="evidence" value="ECO:0007669"/>
    <property type="project" value="InterPro"/>
</dbReference>
<evidence type="ECO:0000256" key="8">
    <source>
        <dbReference type="SAM" id="Phobius"/>
    </source>
</evidence>
<evidence type="ECO:0000313" key="10">
    <source>
        <dbReference type="EMBL" id="MBZ3873195.1"/>
    </source>
</evidence>
<dbReference type="Proteomes" id="UP001166674">
    <property type="component" value="Unassembled WGS sequence"/>
</dbReference>
<comment type="caution">
    <text evidence="10">The sequence shown here is derived from an EMBL/GenBank/DDBJ whole genome shotgun (WGS) entry which is preliminary data.</text>
</comment>
<keyword evidence="3 8" id="KW-1133">Transmembrane helix</keyword>
<dbReference type="Pfam" id="PF13853">
    <property type="entry name" value="7tm_4"/>
    <property type="match status" value="1"/>
</dbReference>
<feature type="transmembrane region" description="Helical" evidence="8">
    <location>
        <begin position="26"/>
        <end position="47"/>
    </location>
</feature>
<sequence>MGRGNPTETGNFILLGFSEYTDRQSLLFVLILSMYLVTVLGNLLIILTTISDSNLHKAMYFFISNLSLADIGFTSITVPKALRNI</sequence>
<keyword evidence="5 8" id="KW-0472">Membrane</keyword>
<comment type="subcellular location">
    <subcellularLocation>
        <location evidence="1">Membrane</location>
        <topology evidence="1">Multi-pass membrane protein</topology>
    </subcellularLocation>
</comment>
<evidence type="ECO:0000256" key="4">
    <source>
        <dbReference type="ARBA" id="ARBA00023040"/>
    </source>
</evidence>
<keyword evidence="4" id="KW-0297">G-protein coupled receptor</keyword>
<keyword evidence="11" id="KW-1185">Reference proteome</keyword>
<feature type="domain" description="G-protein coupled receptors family 1 profile" evidence="9">
    <location>
        <begin position="41"/>
        <end position="85"/>
    </location>
</feature>
<gene>
    <name evidence="10" type="ORF">SUZIE_121725</name>
</gene>